<reference evidence="1" key="1">
    <citation type="journal article" date="2020" name="Stud. Mycol.">
        <title>101 Dothideomycetes genomes: a test case for predicting lifestyles and emergence of pathogens.</title>
        <authorList>
            <person name="Haridas S."/>
            <person name="Albert R."/>
            <person name="Binder M."/>
            <person name="Bloem J."/>
            <person name="Labutti K."/>
            <person name="Salamov A."/>
            <person name="Andreopoulos B."/>
            <person name="Baker S."/>
            <person name="Barry K."/>
            <person name="Bills G."/>
            <person name="Bluhm B."/>
            <person name="Cannon C."/>
            <person name="Castanera R."/>
            <person name="Culley D."/>
            <person name="Daum C."/>
            <person name="Ezra D."/>
            <person name="Gonzalez J."/>
            <person name="Henrissat B."/>
            <person name="Kuo A."/>
            <person name="Liang C."/>
            <person name="Lipzen A."/>
            <person name="Lutzoni F."/>
            <person name="Magnuson J."/>
            <person name="Mondo S."/>
            <person name="Nolan M."/>
            <person name="Ohm R."/>
            <person name="Pangilinan J."/>
            <person name="Park H.-J."/>
            <person name="Ramirez L."/>
            <person name="Alfaro M."/>
            <person name="Sun H."/>
            <person name="Tritt A."/>
            <person name="Yoshinaga Y."/>
            <person name="Zwiers L.-H."/>
            <person name="Turgeon B."/>
            <person name="Goodwin S."/>
            <person name="Spatafora J."/>
            <person name="Crous P."/>
            <person name="Grigoriev I."/>
        </authorList>
    </citation>
    <scope>NUCLEOTIDE SEQUENCE</scope>
    <source>
        <strain evidence="1">CBS 525.71</strain>
    </source>
</reference>
<sequence>MGQAGHAYSAHKSIEQKKGRKKMARVKAKAAGKYLRKKNMSLRRATAGRRQAERRARARVDDMNLKKISKSRHRAPPSDDGDDSQSESADRELSKTPKRSKSKHREPSYSESECESQSSDERLKPKKPTTAPPNQRLIDNTAYSEVEGFEGDYALASDLDFAD</sequence>
<comment type="caution">
    <text evidence="1">The sequence shown here is derived from an EMBL/GenBank/DDBJ whole genome shotgun (WGS) entry which is preliminary data.</text>
</comment>
<keyword evidence="2" id="KW-1185">Reference proteome</keyword>
<accession>A0ACB6S049</accession>
<name>A0ACB6S049_9PLEO</name>
<protein>
    <submittedName>
        <fullName evidence="1">Uncharacterized protein</fullName>
    </submittedName>
</protein>
<dbReference type="EMBL" id="MU006720">
    <property type="protein sequence ID" value="KAF2626512.1"/>
    <property type="molecule type" value="Genomic_DNA"/>
</dbReference>
<gene>
    <name evidence="1" type="ORF">BU25DRAFT_459220</name>
</gene>
<evidence type="ECO:0000313" key="2">
    <source>
        <dbReference type="Proteomes" id="UP000799754"/>
    </source>
</evidence>
<organism evidence="1 2">
    <name type="scientific">Macroventuria anomochaeta</name>
    <dbReference type="NCBI Taxonomy" id="301207"/>
    <lineage>
        <taxon>Eukaryota</taxon>
        <taxon>Fungi</taxon>
        <taxon>Dikarya</taxon>
        <taxon>Ascomycota</taxon>
        <taxon>Pezizomycotina</taxon>
        <taxon>Dothideomycetes</taxon>
        <taxon>Pleosporomycetidae</taxon>
        <taxon>Pleosporales</taxon>
        <taxon>Pleosporineae</taxon>
        <taxon>Didymellaceae</taxon>
        <taxon>Macroventuria</taxon>
    </lineage>
</organism>
<proteinExistence type="predicted"/>
<evidence type="ECO:0000313" key="1">
    <source>
        <dbReference type="EMBL" id="KAF2626512.1"/>
    </source>
</evidence>
<dbReference type="Proteomes" id="UP000799754">
    <property type="component" value="Unassembled WGS sequence"/>
</dbReference>